<proteinExistence type="predicted"/>
<comment type="caution">
    <text evidence="1">The sequence shown here is derived from an EMBL/GenBank/DDBJ whole genome shotgun (WGS) entry which is preliminary data.</text>
</comment>
<evidence type="ECO:0000313" key="2">
    <source>
        <dbReference type="Proteomes" id="UP001243330"/>
    </source>
</evidence>
<dbReference type="EMBL" id="JAQOWY010000393">
    <property type="protein sequence ID" value="KAK1842808.1"/>
    <property type="molecule type" value="Genomic_DNA"/>
</dbReference>
<name>A0AAD9EC63_9PEZI</name>
<keyword evidence="2" id="KW-1185">Reference proteome</keyword>
<reference evidence="1" key="1">
    <citation type="submission" date="2023-01" db="EMBL/GenBank/DDBJ databases">
        <title>Colletotrichum chrysophilum M932 genome sequence.</title>
        <authorList>
            <person name="Baroncelli R."/>
        </authorList>
    </citation>
    <scope>NUCLEOTIDE SEQUENCE</scope>
    <source>
        <strain evidence="1">M932</strain>
    </source>
</reference>
<sequence>MPICNYRTPVDFPKPTMPAVLSGRAVNGPVFSDLLGLKEVPKLEVEKFGSCNVPSYVFESCDRQEESQQKKGVEIVHSFPASGVARLENVPPACLDLYTILGGSCNVITVRPTSCGTACIQWAGLSDKEMTLFKAPEDQSV</sequence>
<organism evidence="1 2">
    <name type="scientific">Colletotrichum chrysophilum</name>
    <dbReference type="NCBI Taxonomy" id="1836956"/>
    <lineage>
        <taxon>Eukaryota</taxon>
        <taxon>Fungi</taxon>
        <taxon>Dikarya</taxon>
        <taxon>Ascomycota</taxon>
        <taxon>Pezizomycotina</taxon>
        <taxon>Sordariomycetes</taxon>
        <taxon>Hypocreomycetidae</taxon>
        <taxon>Glomerellales</taxon>
        <taxon>Glomerellaceae</taxon>
        <taxon>Colletotrichum</taxon>
        <taxon>Colletotrichum gloeosporioides species complex</taxon>
    </lineage>
</organism>
<dbReference type="Proteomes" id="UP001243330">
    <property type="component" value="Unassembled WGS sequence"/>
</dbReference>
<protein>
    <submittedName>
        <fullName evidence="1">Uncharacterized protein</fullName>
    </submittedName>
</protein>
<gene>
    <name evidence="1" type="ORF">CCHR01_14553</name>
</gene>
<dbReference type="AlphaFoldDB" id="A0AAD9EC63"/>
<accession>A0AAD9EC63</accession>
<evidence type="ECO:0000313" key="1">
    <source>
        <dbReference type="EMBL" id="KAK1842808.1"/>
    </source>
</evidence>